<sequence length="194" mass="21462">MAASDKSTAGDSVTRRMLLDATMQIMLEEGYAGATSRRVAARAGVKPALVHYYFPNMDELYLAVFREGAQVNLDRQQEALASDQPLHALWDEASEPSGARLLMEFMALANHRKAIRSEIALWAERWRDAQITALDTILREHGAAGDWRTPAVVSVLMACVGRMLVLEDALDISTGHGELRTLISQTIDDVERPI</sequence>
<accession>A0ABT1M9P7</accession>
<dbReference type="InterPro" id="IPR009057">
    <property type="entry name" value="Homeodomain-like_sf"/>
</dbReference>
<feature type="domain" description="HTH tetR-type" evidence="5">
    <location>
        <begin position="12"/>
        <end position="72"/>
    </location>
</feature>
<evidence type="ECO:0000313" key="6">
    <source>
        <dbReference type="EMBL" id="MCP9275899.1"/>
    </source>
</evidence>
<keyword evidence="3" id="KW-0804">Transcription</keyword>
<dbReference type="Gene3D" id="1.10.357.10">
    <property type="entry name" value="Tetracycline Repressor, domain 2"/>
    <property type="match status" value="1"/>
</dbReference>
<organism evidence="6 7">
    <name type="scientific">Mycolicibacterium arenosum</name>
    <dbReference type="NCBI Taxonomy" id="2952157"/>
    <lineage>
        <taxon>Bacteria</taxon>
        <taxon>Bacillati</taxon>
        <taxon>Actinomycetota</taxon>
        <taxon>Actinomycetes</taxon>
        <taxon>Mycobacteriales</taxon>
        <taxon>Mycobacteriaceae</taxon>
        <taxon>Mycolicibacterium</taxon>
    </lineage>
</organism>
<dbReference type="InterPro" id="IPR050109">
    <property type="entry name" value="HTH-type_TetR-like_transc_reg"/>
</dbReference>
<dbReference type="PANTHER" id="PTHR30055">
    <property type="entry name" value="HTH-TYPE TRANSCRIPTIONAL REGULATOR RUTR"/>
    <property type="match status" value="1"/>
</dbReference>
<keyword evidence="2 4" id="KW-0238">DNA-binding</keyword>
<evidence type="ECO:0000256" key="4">
    <source>
        <dbReference type="PROSITE-ProRule" id="PRU00335"/>
    </source>
</evidence>
<dbReference type="RefSeq" id="WP_255063740.1">
    <property type="nucleotide sequence ID" value="NZ_JANDBD010000013.1"/>
</dbReference>
<gene>
    <name evidence="6" type="ORF">NM203_27295</name>
</gene>
<keyword evidence="7" id="KW-1185">Reference proteome</keyword>
<dbReference type="InterPro" id="IPR001647">
    <property type="entry name" value="HTH_TetR"/>
</dbReference>
<protein>
    <submittedName>
        <fullName evidence="6">TetR/AcrR family transcriptional regulator</fullName>
    </submittedName>
</protein>
<evidence type="ECO:0000313" key="7">
    <source>
        <dbReference type="Proteomes" id="UP001651690"/>
    </source>
</evidence>
<dbReference type="PROSITE" id="PS50977">
    <property type="entry name" value="HTH_TETR_2"/>
    <property type="match status" value="1"/>
</dbReference>
<dbReference type="PRINTS" id="PR00455">
    <property type="entry name" value="HTHTETR"/>
</dbReference>
<reference evidence="6 7" key="1">
    <citation type="submission" date="2022-06" db="EMBL/GenBank/DDBJ databases">
        <title>Mycolicibacterium sp. CAU 1645 isolated from seawater.</title>
        <authorList>
            <person name="Kim W."/>
        </authorList>
    </citation>
    <scope>NUCLEOTIDE SEQUENCE [LARGE SCALE GENOMIC DNA]</scope>
    <source>
        <strain evidence="6 7">CAU 1645</strain>
    </source>
</reference>
<proteinExistence type="predicted"/>
<name>A0ABT1M9P7_9MYCO</name>
<dbReference type="SUPFAM" id="SSF46689">
    <property type="entry name" value="Homeodomain-like"/>
    <property type="match status" value="1"/>
</dbReference>
<evidence type="ECO:0000256" key="2">
    <source>
        <dbReference type="ARBA" id="ARBA00023125"/>
    </source>
</evidence>
<feature type="DNA-binding region" description="H-T-H motif" evidence="4">
    <location>
        <begin position="35"/>
        <end position="54"/>
    </location>
</feature>
<evidence type="ECO:0000256" key="1">
    <source>
        <dbReference type="ARBA" id="ARBA00023015"/>
    </source>
</evidence>
<dbReference type="PANTHER" id="PTHR30055:SF234">
    <property type="entry name" value="HTH-TYPE TRANSCRIPTIONAL REGULATOR BETI"/>
    <property type="match status" value="1"/>
</dbReference>
<evidence type="ECO:0000259" key="5">
    <source>
        <dbReference type="PROSITE" id="PS50977"/>
    </source>
</evidence>
<dbReference type="EMBL" id="JANDBD010000013">
    <property type="protein sequence ID" value="MCP9275899.1"/>
    <property type="molecule type" value="Genomic_DNA"/>
</dbReference>
<dbReference type="Proteomes" id="UP001651690">
    <property type="component" value="Unassembled WGS sequence"/>
</dbReference>
<keyword evidence="1" id="KW-0805">Transcription regulation</keyword>
<evidence type="ECO:0000256" key="3">
    <source>
        <dbReference type="ARBA" id="ARBA00023163"/>
    </source>
</evidence>
<comment type="caution">
    <text evidence="6">The sequence shown here is derived from an EMBL/GenBank/DDBJ whole genome shotgun (WGS) entry which is preliminary data.</text>
</comment>
<dbReference type="Pfam" id="PF00440">
    <property type="entry name" value="TetR_N"/>
    <property type="match status" value="1"/>
</dbReference>